<accession>A0ABW3TL80</accession>
<dbReference type="InterPro" id="IPR052169">
    <property type="entry name" value="CW_Biosynth-Accessory"/>
</dbReference>
<protein>
    <submittedName>
        <fullName evidence="5">CapA family protein</fullName>
    </submittedName>
</protein>
<evidence type="ECO:0000256" key="3">
    <source>
        <dbReference type="SAM" id="SignalP"/>
    </source>
</evidence>
<feature type="chain" id="PRO_5047541284" evidence="3">
    <location>
        <begin position="35"/>
        <end position="424"/>
    </location>
</feature>
<organism evidence="5 6">
    <name type="scientific">Leucobacter albus</name>
    <dbReference type="NCBI Taxonomy" id="272210"/>
    <lineage>
        <taxon>Bacteria</taxon>
        <taxon>Bacillati</taxon>
        <taxon>Actinomycetota</taxon>
        <taxon>Actinomycetes</taxon>
        <taxon>Micrococcales</taxon>
        <taxon>Microbacteriaceae</taxon>
        <taxon>Leucobacter</taxon>
    </lineage>
</organism>
<feature type="region of interest" description="Disordered" evidence="2">
    <location>
        <begin position="38"/>
        <end position="71"/>
    </location>
</feature>
<dbReference type="PANTHER" id="PTHR33393:SF13">
    <property type="entry name" value="PGA BIOSYNTHESIS PROTEIN CAPA"/>
    <property type="match status" value="1"/>
</dbReference>
<evidence type="ECO:0000313" key="5">
    <source>
        <dbReference type="EMBL" id="MFD1201471.1"/>
    </source>
</evidence>
<evidence type="ECO:0000313" key="6">
    <source>
        <dbReference type="Proteomes" id="UP001597181"/>
    </source>
</evidence>
<dbReference type="InterPro" id="IPR029052">
    <property type="entry name" value="Metallo-depent_PP-like"/>
</dbReference>
<gene>
    <name evidence="5" type="ORF">ACFQ3U_06155</name>
</gene>
<feature type="signal peptide" evidence="3">
    <location>
        <begin position="1"/>
        <end position="34"/>
    </location>
</feature>
<dbReference type="CDD" id="cd07381">
    <property type="entry name" value="MPP_CapA"/>
    <property type="match status" value="1"/>
</dbReference>
<feature type="compositionally biased region" description="Pro residues" evidence="2">
    <location>
        <begin position="54"/>
        <end position="68"/>
    </location>
</feature>
<comment type="similarity">
    <text evidence="1">Belongs to the CapA family.</text>
</comment>
<dbReference type="SUPFAM" id="SSF56300">
    <property type="entry name" value="Metallo-dependent phosphatases"/>
    <property type="match status" value="1"/>
</dbReference>
<evidence type="ECO:0000256" key="2">
    <source>
        <dbReference type="SAM" id="MobiDB-lite"/>
    </source>
</evidence>
<keyword evidence="6" id="KW-1185">Reference proteome</keyword>
<dbReference type="Proteomes" id="UP001597181">
    <property type="component" value="Unassembled WGS sequence"/>
</dbReference>
<proteinExistence type="inferred from homology"/>
<dbReference type="SMART" id="SM00854">
    <property type="entry name" value="PGA_cap"/>
    <property type="match status" value="1"/>
</dbReference>
<feature type="domain" description="Capsule synthesis protein CapA" evidence="4">
    <location>
        <begin position="80"/>
        <end position="331"/>
    </location>
</feature>
<reference evidence="6" key="1">
    <citation type="journal article" date="2019" name="Int. J. Syst. Evol. Microbiol.">
        <title>The Global Catalogue of Microorganisms (GCM) 10K type strain sequencing project: providing services to taxonomists for standard genome sequencing and annotation.</title>
        <authorList>
            <consortium name="The Broad Institute Genomics Platform"/>
            <consortium name="The Broad Institute Genome Sequencing Center for Infectious Disease"/>
            <person name="Wu L."/>
            <person name="Ma J."/>
        </authorList>
    </citation>
    <scope>NUCLEOTIDE SEQUENCE [LARGE SCALE GENOMIC DNA]</scope>
    <source>
        <strain evidence="6">CCUG 50213</strain>
    </source>
</reference>
<feature type="compositionally biased region" description="Low complexity" evidence="2">
    <location>
        <begin position="38"/>
        <end position="53"/>
    </location>
</feature>
<dbReference type="PANTHER" id="PTHR33393">
    <property type="entry name" value="POLYGLUTAMINE SYNTHESIS ACCESSORY PROTEIN RV0574C-RELATED"/>
    <property type="match status" value="1"/>
</dbReference>
<comment type="caution">
    <text evidence="5">The sequence shown here is derived from an EMBL/GenBank/DDBJ whole genome shotgun (WGS) entry which is preliminary data.</text>
</comment>
<dbReference type="Pfam" id="PF09587">
    <property type="entry name" value="PGA_cap"/>
    <property type="match status" value="1"/>
</dbReference>
<evidence type="ECO:0000259" key="4">
    <source>
        <dbReference type="SMART" id="SM00854"/>
    </source>
</evidence>
<dbReference type="InterPro" id="IPR019079">
    <property type="entry name" value="Capsule_synth_CapA"/>
</dbReference>
<sequence length="424" mass="45647">MRILGNGTASTRAIRRSVWRSGATLAVLALVAGAAGCAPEPTAEPTKTTAPEPVETPEPEPAPEPRPGVGPACPTDHCVSVAFAGDFLFHPGLWRPFAIPTNDAGQNFDFVPLLEGAKPYLDKSDLAIYQQETPLAAPGGPYAGFPLFSTPPEVAAAAKAIGFDVATTASNHSVDMGTEGLVRTLDVLDAAGLEHTGTYRAEGERDVPLIVEANGAKIAIITSTYGLNGNFSEFDWQVDFSGTDFDLDIQRSIEKAKAARALGADIVIGLQHNGAEYWSEPTSEQTADAHALMDSGEFDFMYSNHTHSIQPFELYEGKWIHYGTGNFISESAPPANRVNNEFLLSRIQFAKQPDGSWSTTDLAWAAATNLQNQGYKWCSVASDAPQGVCQWAEFDADVRERTRATVESMGAAEHGLREWRITEE</sequence>
<dbReference type="Gene3D" id="3.60.21.10">
    <property type="match status" value="1"/>
</dbReference>
<dbReference type="EMBL" id="JBHTLY010000002">
    <property type="protein sequence ID" value="MFD1201471.1"/>
    <property type="molecule type" value="Genomic_DNA"/>
</dbReference>
<keyword evidence="3" id="KW-0732">Signal</keyword>
<name>A0ABW3TL80_9MICO</name>
<dbReference type="RefSeq" id="WP_343958167.1">
    <property type="nucleotide sequence ID" value="NZ_BAAAKZ010000002.1"/>
</dbReference>
<evidence type="ECO:0000256" key="1">
    <source>
        <dbReference type="ARBA" id="ARBA00005662"/>
    </source>
</evidence>